<dbReference type="GO" id="GO:0003677">
    <property type="term" value="F:DNA binding"/>
    <property type="evidence" value="ECO:0007669"/>
    <property type="project" value="InterPro"/>
</dbReference>
<keyword evidence="6" id="KW-0479">Metal-binding</keyword>
<dbReference type="Gene3D" id="2.40.270.10">
    <property type="entry name" value="DNA-directed RNA polymerase, subunit 2, domain 6"/>
    <property type="match status" value="1"/>
</dbReference>
<evidence type="ECO:0000256" key="2">
    <source>
        <dbReference type="ARBA" id="ARBA00012418"/>
    </source>
</evidence>
<dbReference type="Gene3D" id="2.40.50.150">
    <property type="match status" value="1"/>
</dbReference>
<dbReference type="GO" id="GO:0003899">
    <property type="term" value="F:DNA-directed RNA polymerase activity"/>
    <property type="evidence" value="ECO:0007669"/>
    <property type="project" value="UniProtKB-EC"/>
</dbReference>
<dbReference type="GO" id="GO:0016539">
    <property type="term" value="P:intein-mediated protein splicing"/>
    <property type="evidence" value="ECO:0007669"/>
    <property type="project" value="InterPro"/>
</dbReference>
<dbReference type="SUPFAM" id="SSF51294">
    <property type="entry name" value="Hedgehog/intein (Hint) domain"/>
    <property type="match status" value="1"/>
</dbReference>
<dbReference type="InterPro" id="IPR007642">
    <property type="entry name" value="RNA_pol_Rpb2_2"/>
</dbReference>
<evidence type="ECO:0000256" key="5">
    <source>
        <dbReference type="ARBA" id="ARBA00022695"/>
    </source>
</evidence>
<dbReference type="PROSITE" id="PS50819">
    <property type="entry name" value="INTEIN_ENDONUCLEASE"/>
    <property type="match status" value="1"/>
</dbReference>
<organism evidence="13">
    <name type="scientific">viral metagenome</name>
    <dbReference type="NCBI Taxonomy" id="1070528"/>
    <lineage>
        <taxon>unclassified sequences</taxon>
        <taxon>metagenomes</taxon>
        <taxon>organismal metagenomes</taxon>
    </lineage>
</organism>
<dbReference type="Gene3D" id="2.170.16.10">
    <property type="entry name" value="Hedgehog/Intein (Hint) domain"/>
    <property type="match status" value="2"/>
</dbReference>
<evidence type="ECO:0000259" key="12">
    <source>
        <dbReference type="PROSITE" id="PS50819"/>
    </source>
</evidence>
<protein>
    <recommendedName>
        <fullName evidence="2">DNA-directed RNA polymerase</fullName>
        <ecNumber evidence="2">2.7.7.6</ecNumber>
    </recommendedName>
</protein>
<dbReference type="InterPro" id="IPR007644">
    <property type="entry name" value="RNA_pol_bsu_protrusion"/>
</dbReference>
<keyword evidence="7" id="KW-0068">Autocatalytic cleavage</keyword>
<keyword evidence="5" id="KW-0548">Nucleotidyltransferase</keyword>
<dbReference type="InterPro" id="IPR030934">
    <property type="entry name" value="Intein_C"/>
</dbReference>
<dbReference type="InterPro" id="IPR007645">
    <property type="entry name" value="RNA_pol_Rpb2_3"/>
</dbReference>
<dbReference type="InterPro" id="IPR037033">
    <property type="entry name" value="DNA-dir_RNAP_su2_hyb_sf"/>
</dbReference>
<proteinExistence type="inferred from homology"/>
<feature type="domain" description="DOD-type homing endonuclease" evidence="12">
    <location>
        <begin position="1351"/>
        <end position="1506"/>
    </location>
</feature>
<dbReference type="InterPro" id="IPR004042">
    <property type="entry name" value="Intein_endonuc_central"/>
</dbReference>
<dbReference type="NCBIfam" id="TIGR01443">
    <property type="entry name" value="intein_Cterm"/>
    <property type="match status" value="1"/>
</dbReference>
<keyword evidence="3" id="KW-0240">DNA-directed RNA polymerase</keyword>
<dbReference type="GO" id="GO:0000428">
    <property type="term" value="C:DNA-directed RNA polymerase complex"/>
    <property type="evidence" value="ECO:0007669"/>
    <property type="project" value="UniProtKB-KW"/>
</dbReference>
<dbReference type="Gene3D" id="3.90.1110.10">
    <property type="entry name" value="RNA polymerase Rpb2, domain 2"/>
    <property type="match status" value="1"/>
</dbReference>
<dbReference type="InterPro" id="IPR003586">
    <property type="entry name" value="Hint_dom_C"/>
</dbReference>
<dbReference type="InterPro" id="IPR007646">
    <property type="entry name" value="RNA_pol_Rpb2_4"/>
</dbReference>
<dbReference type="Gene3D" id="3.10.28.10">
    <property type="entry name" value="Homing endonucleases"/>
    <property type="match status" value="1"/>
</dbReference>
<feature type="region of interest" description="Disordered" evidence="11">
    <location>
        <begin position="1"/>
        <end position="30"/>
    </location>
</feature>
<dbReference type="Pfam" id="PF04560">
    <property type="entry name" value="RNA_pol_Rpb2_7"/>
    <property type="match status" value="1"/>
</dbReference>
<dbReference type="SMART" id="SM00305">
    <property type="entry name" value="HintC"/>
    <property type="match status" value="1"/>
</dbReference>
<dbReference type="CDD" id="cd00081">
    <property type="entry name" value="Hint"/>
    <property type="match status" value="2"/>
</dbReference>
<comment type="similarity">
    <text evidence="1">Belongs to the RNA polymerase beta chain family.</text>
</comment>
<dbReference type="SMART" id="SM00306">
    <property type="entry name" value="HintN"/>
    <property type="match status" value="1"/>
</dbReference>
<dbReference type="Gene3D" id="3.90.1100.10">
    <property type="match status" value="1"/>
</dbReference>
<dbReference type="InterPro" id="IPR003587">
    <property type="entry name" value="Hint_dom_N"/>
</dbReference>
<evidence type="ECO:0000256" key="1">
    <source>
        <dbReference type="ARBA" id="ARBA00006835"/>
    </source>
</evidence>
<keyword evidence="8" id="KW-0862">Zinc</keyword>
<feature type="compositionally biased region" description="Polar residues" evidence="11">
    <location>
        <begin position="1"/>
        <end position="10"/>
    </location>
</feature>
<evidence type="ECO:0000313" key="13">
    <source>
        <dbReference type="EMBL" id="QHT33439.1"/>
    </source>
</evidence>
<dbReference type="InterPro" id="IPR037034">
    <property type="entry name" value="RNA_pol_Rpb2_2_sf"/>
</dbReference>
<dbReference type="PROSITE" id="PS50817">
    <property type="entry name" value="INTEIN_N_TER"/>
    <property type="match status" value="1"/>
</dbReference>
<dbReference type="GO" id="GO:0032549">
    <property type="term" value="F:ribonucleoside binding"/>
    <property type="evidence" value="ECO:0007669"/>
    <property type="project" value="InterPro"/>
</dbReference>
<dbReference type="InterPro" id="IPR007647">
    <property type="entry name" value="RNA_pol_Rpb2_5"/>
</dbReference>
<dbReference type="PROSITE" id="PS50818">
    <property type="entry name" value="INTEIN_C_TER"/>
    <property type="match status" value="1"/>
</dbReference>
<name>A0A6C0EYQ4_9ZZZZ</name>
<feature type="compositionally biased region" description="Basic and acidic residues" evidence="11">
    <location>
        <begin position="14"/>
        <end position="24"/>
    </location>
</feature>
<dbReference type="EMBL" id="MN738968">
    <property type="protein sequence ID" value="QHT33439.1"/>
    <property type="molecule type" value="Genomic_DNA"/>
</dbReference>
<evidence type="ECO:0000256" key="8">
    <source>
        <dbReference type="ARBA" id="ARBA00022833"/>
    </source>
</evidence>
<dbReference type="Pfam" id="PF04567">
    <property type="entry name" value="RNA_pol_Rpb2_5"/>
    <property type="match status" value="1"/>
</dbReference>
<evidence type="ECO:0000256" key="3">
    <source>
        <dbReference type="ARBA" id="ARBA00022478"/>
    </source>
</evidence>
<dbReference type="PANTHER" id="PTHR20856">
    <property type="entry name" value="DNA-DIRECTED RNA POLYMERASE I SUBUNIT 2"/>
    <property type="match status" value="1"/>
</dbReference>
<evidence type="ECO:0000256" key="6">
    <source>
        <dbReference type="ARBA" id="ARBA00022723"/>
    </source>
</evidence>
<accession>A0A6C0EYQ4</accession>
<dbReference type="CDD" id="cd00653">
    <property type="entry name" value="RNA_pol_B_RPB2"/>
    <property type="match status" value="1"/>
</dbReference>
<dbReference type="Pfam" id="PF04563">
    <property type="entry name" value="RNA_pol_Rpb2_1"/>
    <property type="match status" value="1"/>
</dbReference>
<dbReference type="InterPro" id="IPR007121">
    <property type="entry name" value="RNA_pol_bsu_CS"/>
</dbReference>
<feature type="compositionally biased region" description="Basic and acidic residues" evidence="11">
    <location>
        <begin position="64"/>
        <end position="94"/>
    </location>
</feature>
<keyword evidence="4" id="KW-0808">Transferase</keyword>
<dbReference type="PRINTS" id="PR00379">
    <property type="entry name" value="INTEIN"/>
</dbReference>
<dbReference type="InterPro" id="IPR007641">
    <property type="entry name" value="RNA_pol_Rpb2_7"/>
</dbReference>
<dbReference type="Pfam" id="PF04561">
    <property type="entry name" value="RNA_pol_Rpb2_2"/>
    <property type="match status" value="1"/>
</dbReference>
<keyword evidence="10" id="KW-0804">Transcription</keyword>
<dbReference type="InterPro" id="IPR007120">
    <property type="entry name" value="DNA-dir_RNAP_su2_dom"/>
</dbReference>
<reference evidence="13" key="1">
    <citation type="journal article" date="2020" name="Nature">
        <title>Giant virus diversity and host interactions through global metagenomics.</title>
        <authorList>
            <person name="Schulz F."/>
            <person name="Roux S."/>
            <person name="Paez-Espino D."/>
            <person name="Jungbluth S."/>
            <person name="Walsh D.A."/>
            <person name="Denef V.J."/>
            <person name="McMahon K.D."/>
            <person name="Konstantinidis K.T."/>
            <person name="Eloe-Fadrosh E.A."/>
            <person name="Kyrpides N.C."/>
            <person name="Woyke T."/>
        </authorList>
    </citation>
    <scope>NUCLEOTIDE SEQUENCE</scope>
    <source>
        <strain evidence="13">GVMAG-M-3300009161-36</strain>
    </source>
</reference>
<dbReference type="Gene3D" id="3.90.1800.10">
    <property type="entry name" value="RNA polymerase alpha subunit dimerisation domain"/>
    <property type="match status" value="2"/>
</dbReference>
<dbReference type="InterPro" id="IPR015712">
    <property type="entry name" value="DNA-dir_RNA_pol_su2"/>
</dbReference>
<dbReference type="GO" id="GO:0006351">
    <property type="term" value="P:DNA-templated transcription"/>
    <property type="evidence" value="ECO:0007669"/>
    <property type="project" value="InterPro"/>
</dbReference>
<dbReference type="GO" id="GO:0004519">
    <property type="term" value="F:endonuclease activity"/>
    <property type="evidence" value="ECO:0007669"/>
    <property type="project" value="InterPro"/>
</dbReference>
<dbReference type="Gene3D" id="3.90.1070.20">
    <property type="match status" value="1"/>
</dbReference>
<dbReference type="InterPro" id="IPR036844">
    <property type="entry name" value="Hint_dom_sf"/>
</dbReference>
<dbReference type="Pfam" id="PF00562">
    <property type="entry name" value="RNA_pol_Rpb2_6"/>
    <property type="match status" value="1"/>
</dbReference>
<evidence type="ECO:0000256" key="11">
    <source>
        <dbReference type="SAM" id="MobiDB-lite"/>
    </source>
</evidence>
<evidence type="ECO:0000256" key="10">
    <source>
        <dbReference type="ARBA" id="ARBA00023163"/>
    </source>
</evidence>
<feature type="region of interest" description="Disordered" evidence="11">
    <location>
        <begin position="48"/>
        <end position="94"/>
    </location>
</feature>
<dbReference type="InterPro" id="IPR006141">
    <property type="entry name" value="Intein_N"/>
</dbReference>
<dbReference type="InterPro" id="IPR006142">
    <property type="entry name" value="INTEIN"/>
</dbReference>
<dbReference type="InterPro" id="IPR014724">
    <property type="entry name" value="RNA_pol_RPB2_OB-fold"/>
</dbReference>
<dbReference type="PROSITE" id="PS01166">
    <property type="entry name" value="RNA_POL_BETA"/>
    <property type="match status" value="1"/>
</dbReference>
<dbReference type="NCBIfam" id="TIGR01445">
    <property type="entry name" value="intein_Nterm"/>
    <property type="match status" value="1"/>
</dbReference>
<dbReference type="InterPro" id="IPR027434">
    <property type="entry name" value="Homing_endonucl"/>
</dbReference>
<dbReference type="EC" id="2.7.7.6" evidence="2"/>
<dbReference type="SUPFAM" id="SSF64484">
    <property type="entry name" value="beta and beta-prime subunits of DNA dependent RNA-polymerase"/>
    <property type="match status" value="2"/>
</dbReference>
<sequence length="1842" mass="208923">MSKAFISSVSVKVKGKDNDNEKSKGKGHLKSCENLELNITDIPVKVGDEITGEVKPRKNKKHEKINIDKSKIVSSDEKSSNTEQNKDSVNEVEVDVDKTEVQKDKKIDNSLQVALNPSSIPYIETPWTIIGAYFRNQHLKRLVRHQIESYNDFVNNQIQRTIDMFNPVLIASEQDMCKRTKRNKLELHVTFDKFNLYRPQIHENNGATKIMFPHDARSRNFTYASSMTIDINIRYVVRTGENLENAQTFYKSIPKVHIGKLPIMLKSSICVLSQYTHINNNVSGECKHDAGGYFIINGSEKTVLGQERAAENRVYCYNTSKNNNKWVWTAEIKSVPDFKCISPKQINVMIANKNNGFGCPIYVQIPRIKQPIALFVVFRALGIMSDKEICNHIVLDIDDVATKPILDSLQASIIDANSVMTQEDALRIITSNVMFTPMNMDKEAGAAKKRVFTQDVLNNDLFPHCHNATQKIYFLGYMVNRVLRCSLDMAKQDDRDSYVNKRVDLTGALLNNLFRNYFNKLVKDMSKQIVKEINMGSWRSTDDHMNIVNKTNIYKIIKSTTIENGLKRALSTGDFGIKNVNSNKVGVAQVLNRLTYVSSLSHLRRINTPVDKSGKLIAPRKLHNTTWGFLCVAETPEGGSVGVVKNISYMTHLTIPSNSESLHHHVEPFISRMDSINHKEMFLNVKVFVNGAWLGNTANPIELYNAFKDKKSKGIINIYTSVAFDIKNREIRICNDAGRLTRPVLRVKDNKVFITEKIIAELNAENLTWDDILTDTKIDEAILEYIDPEEQNFSMIAMKPADLVKNNESNYIYKFTHCEIHPSTIFGILASCIPFPEHNQSPRNTYQCAMGKQAMGMYVTNYQNRMDKTAYVLTYPSRPLVDTRVMGMIKLDQIPSGSAVIVAIMTYSGYNQEDSILVNKGSIDRGLFNATIYHTEKDEDKKINGDEEIRCKPDPSKTKGMKFGNYDKVNNKGLVPENTFIENRDIIIAKVVPIKENRNDHTKLIKYEDHSKIHRTTEESYIDKNFIDRNGDGYCIAKVRIRTSRKPVIGDKLSSRHGQKGTVGNIIPESDMPFTANGMRPDIIINPHAIPSRMTIGQLKETLLGKVLVQLGLFGDGTSFGELAVDDIRKELMKLGHECHGNELLYNGMTGEQIESDIFIGPAFYQRLKHMVNDKQHSRSIGPMVNLTRQPAEGRSRDGGLRFGEMERDCNNEDTPITLSNGLSVKIKSLDENNGCVNIMGWSEEKNGMVPSRQVAFMDKGTRECVELTFQDGRKLTCTEDHPVLTSDNTWVKVKDIEFNSTKIKTSITCPLVDINEEIKECGGWTLEFGTRILETNTREEFMKTLAFARIIGYLITDGHMNSKTKIADLFLGHMLDVESMMKDIELFCESKQKSFISKNLYEIRIPAELKNDIIQLPGLISGKKVNQPGTLPKFILDEKCPRPIVREFLAGMFGGDGHTCVLGMHRGKRDILTSVSFSQTKTYEHRASLQKMFEDIQKLLAKCGIHNTTIQNPKETSFSKKKFEEKDKSDKSERSFQLTLHLPIEQLIPFSEKVGFRYCCHKSQRLEAGVSYRRLREEVTRQHNWIVNRVNEITKFKEIKEKTPEKIVPTKKAIIQAVEELKKTEGLLHEYAIPSTHDITDHLIKGTEFGKFTAKGFPNAEEFLEKIGALDWFKSESMKCLPSVEDVDVDADDSEHDADSVLDLDLDLEPGNYGVTRDCGSIPTMNLTVISRIPVGPKQVYDISVEDTHSFLANGIVAHNCMVSHGAARFTRGRLYDASDKYQVHVCRDCGMIAAYNDKMGIHNCRTCDNRTNFAYVEIPYACKLLFQELQTMNIAPRIMT</sequence>
<keyword evidence="9" id="KW-0651">Protein splicing</keyword>
<evidence type="ECO:0000256" key="7">
    <source>
        <dbReference type="ARBA" id="ARBA00022813"/>
    </source>
</evidence>
<dbReference type="GO" id="GO:0046872">
    <property type="term" value="F:metal ion binding"/>
    <property type="evidence" value="ECO:0007669"/>
    <property type="project" value="UniProtKB-KW"/>
</dbReference>
<dbReference type="Pfam" id="PF04566">
    <property type="entry name" value="RNA_pol_Rpb2_4"/>
    <property type="match status" value="1"/>
</dbReference>
<dbReference type="Pfam" id="PF04565">
    <property type="entry name" value="RNA_pol_Rpb2_3"/>
    <property type="match status" value="1"/>
</dbReference>
<evidence type="ECO:0000256" key="4">
    <source>
        <dbReference type="ARBA" id="ARBA00022679"/>
    </source>
</evidence>
<evidence type="ECO:0000256" key="9">
    <source>
        <dbReference type="ARBA" id="ARBA00023000"/>
    </source>
</evidence>